<name>A0A6P1NWK4_9BACT</name>
<dbReference type="Proteomes" id="UP000464214">
    <property type="component" value="Chromosome"/>
</dbReference>
<keyword evidence="2" id="KW-1185">Reference proteome</keyword>
<organism evidence="1 2">
    <name type="scientific">Nibribacter ruber</name>
    <dbReference type="NCBI Taxonomy" id="2698458"/>
    <lineage>
        <taxon>Bacteria</taxon>
        <taxon>Pseudomonadati</taxon>
        <taxon>Bacteroidota</taxon>
        <taxon>Cytophagia</taxon>
        <taxon>Cytophagales</taxon>
        <taxon>Hymenobacteraceae</taxon>
        <taxon>Nibribacter</taxon>
    </lineage>
</organism>
<reference evidence="1 2" key="1">
    <citation type="submission" date="2020-01" db="EMBL/GenBank/DDBJ databases">
        <authorList>
            <person name="Kim M."/>
        </authorList>
    </citation>
    <scope>NUCLEOTIDE SEQUENCE [LARGE SCALE GENOMIC DNA]</scope>
    <source>
        <strain evidence="1 2">BT10</strain>
    </source>
</reference>
<proteinExistence type="predicted"/>
<gene>
    <name evidence="1" type="ORF">GU926_08265</name>
</gene>
<dbReference type="RefSeq" id="WP_160690821.1">
    <property type="nucleotide sequence ID" value="NZ_CP047897.1"/>
</dbReference>
<accession>A0A6P1NWK4</accession>
<evidence type="ECO:0000313" key="1">
    <source>
        <dbReference type="EMBL" id="QHL87430.1"/>
    </source>
</evidence>
<protein>
    <submittedName>
        <fullName evidence="1">Uncharacterized protein</fullName>
    </submittedName>
</protein>
<dbReference type="KEGG" id="nib:GU926_08265"/>
<sequence length="75" mass="8396">MKKYKVLGGGEINASSFLSLVTQMQEQSFTPSSDLPDFMRQVADRCMIQRGSVIRTDSTENFAQDLMANGFLEQV</sequence>
<evidence type="ECO:0000313" key="2">
    <source>
        <dbReference type="Proteomes" id="UP000464214"/>
    </source>
</evidence>
<dbReference type="AlphaFoldDB" id="A0A6P1NWK4"/>
<dbReference type="EMBL" id="CP047897">
    <property type="protein sequence ID" value="QHL87430.1"/>
    <property type="molecule type" value="Genomic_DNA"/>
</dbReference>